<gene>
    <name evidence="1" type="ORF">ABB55_04475</name>
</gene>
<dbReference type="InterPro" id="IPR019285">
    <property type="entry name" value="DUF2336"/>
</dbReference>
<protein>
    <recommendedName>
        <fullName evidence="3">DUF2336 domain-containing protein</fullName>
    </recommendedName>
</protein>
<sequence length="493" mass="52508">MIVGEFLRWMAMVGPEQRASATGPLVRAWLGGDLDDQERQGIEALMTILLDDPDRRVRRALAEVLADAPEAPHAVVLGLAQDEEEIAALVVGRSPVLIDAELVDIAALAGETVQVAAAGRRPVSPALAAALAEVGAAPALVALIENRQAAIPHFSLDRIVERAGHEREVRQAMLARAGVPIAIRQTLLDQLAASLKTMVLERDWMSEERIDALTREAKDKATIALAASAEPQEIGILVAHLRARGQLTTALLLRAACNGNIRLLGEALANLAGMPAGRVSALMAEGGEGPFRALARKAGLPERSHPAFWAAIEVNRELHADVAAGALDDAAFTRLVTERVLARCPGDADAEFRDLVVMLRRLAAEAARDAARQFIARSLETAADEGVAEPANDDAAAEDWNWQGNAWETVAAPAWEDPDFDTAFAEAVRHAVSGHADGPIEPEAVERALADYVFPEEAEPAGEEGAPVEGWAATQSEDDVPAEIYYARGIRAA</sequence>
<name>A0A0P6VHM6_9HYPH</name>
<evidence type="ECO:0008006" key="3">
    <source>
        <dbReference type="Google" id="ProtNLM"/>
    </source>
</evidence>
<keyword evidence="2" id="KW-1185">Reference proteome</keyword>
<dbReference type="AlphaFoldDB" id="A0A0P6VHM6"/>
<reference evidence="1 2" key="1">
    <citation type="submission" date="2015-09" db="EMBL/GenBank/DDBJ databases">
        <authorList>
            <person name="Jackson K.R."/>
            <person name="Lunt B.L."/>
            <person name="Fisher J.N.B."/>
            <person name="Gardner A.V."/>
            <person name="Bailey M.E."/>
            <person name="Deus L.M."/>
            <person name="Earl A.S."/>
            <person name="Gibby P.D."/>
            <person name="Hartmann K.A."/>
            <person name="Liu J.E."/>
            <person name="Manci A.M."/>
            <person name="Nielsen D.A."/>
            <person name="Solomon M.B."/>
            <person name="Breakwell D.P."/>
            <person name="Burnett S.H."/>
            <person name="Grose J.H."/>
        </authorList>
    </citation>
    <scope>NUCLEOTIDE SEQUENCE [LARGE SCALE GENOMIC DNA]</scope>
    <source>
        <strain evidence="1 2">16</strain>
    </source>
</reference>
<evidence type="ECO:0000313" key="1">
    <source>
        <dbReference type="EMBL" id="KPL51573.1"/>
    </source>
</evidence>
<reference evidence="1 2" key="2">
    <citation type="submission" date="2015-10" db="EMBL/GenBank/DDBJ databases">
        <title>Draft Genome Sequence of Prosthecomicrobium hirschii ATCC 27832.</title>
        <authorList>
            <person name="Daniel J."/>
            <person name="Givan S.A."/>
            <person name="Brun Y.V."/>
            <person name="Brown P.J."/>
        </authorList>
    </citation>
    <scope>NUCLEOTIDE SEQUENCE [LARGE SCALE GENOMIC DNA]</scope>
    <source>
        <strain evidence="1 2">16</strain>
    </source>
</reference>
<dbReference type="Proteomes" id="UP000048984">
    <property type="component" value="Unassembled WGS sequence"/>
</dbReference>
<evidence type="ECO:0000313" key="2">
    <source>
        <dbReference type="Proteomes" id="UP000048984"/>
    </source>
</evidence>
<comment type="caution">
    <text evidence="1">The sequence shown here is derived from an EMBL/GenBank/DDBJ whole genome shotgun (WGS) entry which is preliminary data.</text>
</comment>
<organism evidence="1 2">
    <name type="scientific">Prosthecodimorpha hirschii</name>
    <dbReference type="NCBI Taxonomy" id="665126"/>
    <lineage>
        <taxon>Bacteria</taxon>
        <taxon>Pseudomonadati</taxon>
        <taxon>Pseudomonadota</taxon>
        <taxon>Alphaproteobacteria</taxon>
        <taxon>Hyphomicrobiales</taxon>
        <taxon>Ancalomicrobiaceae</taxon>
        <taxon>Prosthecodimorpha</taxon>
    </lineage>
</organism>
<dbReference type="Pfam" id="PF10098">
    <property type="entry name" value="DUF2336"/>
    <property type="match status" value="1"/>
</dbReference>
<dbReference type="EMBL" id="LJYW01000001">
    <property type="protein sequence ID" value="KPL51573.1"/>
    <property type="molecule type" value="Genomic_DNA"/>
</dbReference>
<dbReference type="STRING" id="665126.ABB55_04475"/>
<proteinExistence type="predicted"/>
<accession>A0A0P6VHM6</accession>